<evidence type="ECO:0000256" key="4">
    <source>
        <dbReference type="ARBA" id="ARBA00023315"/>
    </source>
</evidence>
<keyword evidence="2" id="KW-1277">Toxin-antitoxin system</keyword>
<dbReference type="PANTHER" id="PTHR36449:SF1">
    <property type="entry name" value="ACETYLTRANSFERASE"/>
    <property type="match status" value="1"/>
</dbReference>
<comment type="catalytic activity">
    <reaction evidence="5">
        <text>glycyl-tRNA(Gly) + acetyl-CoA = N-acetylglycyl-tRNA(Gly) + CoA + H(+)</text>
        <dbReference type="Rhea" id="RHEA:81867"/>
        <dbReference type="Rhea" id="RHEA-COMP:9683"/>
        <dbReference type="Rhea" id="RHEA-COMP:19766"/>
        <dbReference type="ChEBI" id="CHEBI:15378"/>
        <dbReference type="ChEBI" id="CHEBI:57287"/>
        <dbReference type="ChEBI" id="CHEBI:57288"/>
        <dbReference type="ChEBI" id="CHEBI:78522"/>
        <dbReference type="ChEBI" id="CHEBI:232036"/>
    </reaction>
</comment>
<gene>
    <name evidence="7" type="ORF">QWJ41_18305</name>
</gene>
<reference evidence="7" key="1">
    <citation type="submission" date="2023-06" db="EMBL/GenBank/DDBJ databases">
        <title>Genome sequence of Nocardioides sp. SOB44.</title>
        <authorList>
            <person name="Zhang G."/>
        </authorList>
    </citation>
    <scope>NUCLEOTIDE SEQUENCE</scope>
    <source>
        <strain evidence="7">SOB44</strain>
    </source>
</reference>
<comment type="caution">
    <text evidence="7">The sequence shown here is derived from an EMBL/GenBank/DDBJ whole genome shotgun (WGS) entry which is preliminary data.</text>
</comment>
<evidence type="ECO:0000256" key="2">
    <source>
        <dbReference type="ARBA" id="ARBA00022649"/>
    </source>
</evidence>
<dbReference type="Gene3D" id="3.40.630.30">
    <property type="match status" value="1"/>
</dbReference>
<dbReference type="Pfam" id="PF00583">
    <property type="entry name" value="Acetyltransf_1"/>
    <property type="match status" value="1"/>
</dbReference>
<evidence type="ECO:0000313" key="8">
    <source>
        <dbReference type="Proteomes" id="UP001168363"/>
    </source>
</evidence>
<dbReference type="InterPro" id="IPR016181">
    <property type="entry name" value="Acyl_CoA_acyltransferase"/>
</dbReference>
<keyword evidence="4" id="KW-0012">Acyltransferase</keyword>
<feature type="domain" description="N-acetyltransferase" evidence="6">
    <location>
        <begin position="35"/>
        <end position="143"/>
    </location>
</feature>
<evidence type="ECO:0000256" key="1">
    <source>
        <dbReference type="ARBA" id="ARBA00022491"/>
    </source>
</evidence>
<protein>
    <submittedName>
        <fullName evidence="7">GNAT family N-acetyltransferase</fullName>
    </submittedName>
</protein>
<keyword evidence="1" id="KW-0678">Repressor</keyword>
<dbReference type="PANTHER" id="PTHR36449">
    <property type="entry name" value="ACETYLTRANSFERASE-RELATED"/>
    <property type="match status" value="1"/>
</dbReference>
<evidence type="ECO:0000256" key="3">
    <source>
        <dbReference type="ARBA" id="ARBA00022679"/>
    </source>
</evidence>
<accession>A0ABT8TUQ0</accession>
<dbReference type="Proteomes" id="UP001168363">
    <property type="component" value="Unassembled WGS sequence"/>
</dbReference>
<evidence type="ECO:0000256" key="5">
    <source>
        <dbReference type="ARBA" id="ARBA00049880"/>
    </source>
</evidence>
<evidence type="ECO:0000259" key="6">
    <source>
        <dbReference type="Pfam" id="PF00583"/>
    </source>
</evidence>
<keyword evidence="8" id="KW-1185">Reference proteome</keyword>
<evidence type="ECO:0000313" key="7">
    <source>
        <dbReference type="EMBL" id="MDO3397686.1"/>
    </source>
</evidence>
<sequence>MSLRSERFDPERHNVGGFSCGEPSLDAWLAEQAAPAEARRTARTWVWADQDGVAVGYYALAAHKVARDEVPSKVGRGGPVEIPAVLLARLALSESLRGQGLGAVLVADAMQRVVDATQTVAARLVVVDALHERVARFYEALGFRRIPESLLLVQKVADIELSLRSAD</sequence>
<dbReference type="EMBL" id="JAULSC010000024">
    <property type="protein sequence ID" value="MDO3397686.1"/>
    <property type="molecule type" value="Genomic_DNA"/>
</dbReference>
<dbReference type="RefSeq" id="WP_302709907.1">
    <property type="nucleotide sequence ID" value="NZ_JAULSC010000024.1"/>
</dbReference>
<dbReference type="InterPro" id="IPR000182">
    <property type="entry name" value="GNAT_dom"/>
</dbReference>
<organism evidence="7 8">
    <name type="scientific">Nocardioides cremeus</name>
    <dbReference type="NCBI Taxonomy" id="3058044"/>
    <lineage>
        <taxon>Bacteria</taxon>
        <taxon>Bacillati</taxon>
        <taxon>Actinomycetota</taxon>
        <taxon>Actinomycetes</taxon>
        <taxon>Propionibacteriales</taxon>
        <taxon>Nocardioidaceae</taxon>
        <taxon>Nocardioides</taxon>
    </lineage>
</organism>
<keyword evidence="3" id="KW-0808">Transferase</keyword>
<name>A0ABT8TUQ0_9ACTN</name>
<proteinExistence type="predicted"/>
<dbReference type="SUPFAM" id="SSF55729">
    <property type="entry name" value="Acyl-CoA N-acyltransferases (Nat)"/>
    <property type="match status" value="1"/>
</dbReference>